<dbReference type="EMBL" id="CP034170">
    <property type="protein sequence ID" value="AZI57482.1"/>
    <property type="molecule type" value="Genomic_DNA"/>
</dbReference>
<gene>
    <name evidence="1" type="ORF">EH165_04200</name>
</gene>
<reference evidence="1 2" key="1">
    <citation type="submission" date="2018-11" db="EMBL/GenBank/DDBJ databases">
        <authorList>
            <person name="Da X."/>
        </authorList>
    </citation>
    <scope>NUCLEOTIDE SEQUENCE [LARGE SCALE GENOMIC DNA]</scope>
    <source>
        <strain evidence="1 2">S14-144</strain>
    </source>
</reference>
<sequence length="228" mass="23531">MLHSVIKTVLDLVLPRTCPGCGAPVPWCANCASTLSARPRRVLVPESSAISLPPVYAFARYRGPVRAAVLAGKEKGRRDLPALLGESLGLGVLRLLSISVLTTPLWLVPAPSRAWAARARGGDPVTAMAVAAASILSRHGSNVGVAPCLSTSRAARDSVGLDAASRVRNLRGRIICDVRACPPPGAAVVLVDDVFTTGATSAIASEALAQFQLSVQAILVLATAAPFS</sequence>
<evidence type="ECO:0000313" key="1">
    <source>
        <dbReference type="EMBL" id="AZI57482.1"/>
    </source>
</evidence>
<accession>A0A3G8ZJE0</accession>
<dbReference type="Proteomes" id="UP000268084">
    <property type="component" value="Chromosome"/>
</dbReference>
<dbReference type="InterPro" id="IPR029057">
    <property type="entry name" value="PRTase-like"/>
</dbReference>
<keyword evidence="2" id="KW-1185">Reference proteome</keyword>
<protein>
    <submittedName>
        <fullName evidence="1">ComF family protein</fullName>
    </submittedName>
</protein>
<dbReference type="AlphaFoldDB" id="A0A3G8ZJE0"/>
<name>A0A3G8ZJE0_9ACTN</name>
<reference evidence="1 2" key="2">
    <citation type="submission" date="2018-12" db="EMBL/GenBank/DDBJ databases">
        <title>Nakamurella antarcticus sp. nov., isolated from Antarctica South Shetland Islands soil.</title>
        <authorList>
            <person name="Peng F."/>
        </authorList>
    </citation>
    <scope>NUCLEOTIDE SEQUENCE [LARGE SCALE GENOMIC DNA]</scope>
    <source>
        <strain evidence="1 2">S14-144</strain>
    </source>
</reference>
<dbReference type="InterPro" id="IPR051910">
    <property type="entry name" value="ComF/GntX_DNA_util-trans"/>
</dbReference>
<evidence type="ECO:0000313" key="2">
    <source>
        <dbReference type="Proteomes" id="UP000268084"/>
    </source>
</evidence>
<proteinExistence type="predicted"/>
<dbReference type="PANTHER" id="PTHR47505:SF1">
    <property type="entry name" value="DNA UTILIZATION PROTEIN YHGH"/>
    <property type="match status" value="1"/>
</dbReference>
<dbReference type="KEGG" id="nak:EH165_04200"/>
<dbReference type="OrthoDB" id="5244859at2"/>
<dbReference type="Gene3D" id="3.40.50.2020">
    <property type="match status" value="1"/>
</dbReference>
<dbReference type="SUPFAM" id="SSF53271">
    <property type="entry name" value="PRTase-like"/>
    <property type="match status" value="1"/>
</dbReference>
<dbReference type="PANTHER" id="PTHR47505">
    <property type="entry name" value="DNA UTILIZATION PROTEIN YHGH"/>
    <property type="match status" value="1"/>
</dbReference>
<organism evidence="1 2">
    <name type="scientific">Nakamurella antarctica</name>
    <dbReference type="NCBI Taxonomy" id="1902245"/>
    <lineage>
        <taxon>Bacteria</taxon>
        <taxon>Bacillati</taxon>
        <taxon>Actinomycetota</taxon>
        <taxon>Actinomycetes</taxon>
        <taxon>Nakamurellales</taxon>
        <taxon>Nakamurellaceae</taxon>
        <taxon>Nakamurella</taxon>
    </lineage>
</organism>